<evidence type="ECO:0000313" key="2">
    <source>
        <dbReference type="Proteomes" id="UP001151071"/>
    </source>
</evidence>
<dbReference type="RefSeq" id="WP_271141143.1">
    <property type="nucleotide sequence ID" value="NZ_JAPYYP010000090.1"/>
</dbReference>
<reference evidence="1" key="1">
    <citation type="submission" date="2022-12" db="EMBL/GenBank/DDBJ databases">
        <title>Draft genome sequence of the thermophilic strain Brevibacillus thermoruber HT42, isolated from Los Humeros, Puebla, Mexico, with biotechnological potential.</title>
        <authorList>
            <person name="Lara Sanchez J."/>
            <person name="Solis Palacios R."/>
            <person name="Bustos Baena A.S."/>
            <person name="Ruz Baez A.E."/>
            <person name="Espinosa Luna G."/>
            <person name="Oliart Ros R.M."/>
        </authorList>
    </citation>
    <scope>NUCLEOTIDE SEQUENCE</scope>
    <source>
        <strain evidence="1">HT42</strain>
    </source>
</reference>
<keyword evidence="2" id="KW-1185">Reference proteome</keyword>
<gene>
    <name evidence="1" type="ORF">O3V59_22645</name>
</gene>
<accession>A0A9X3TVI7</accession>
<comment type="caution">
    <text evidence="1">The sequence shown here is derived from an EMBL/GenBank/DDBJ whole genome shotgun (WGS) entry which is preliminary data.</text>
</comment>
<evidence type="ECO:0000313" key="1">
    <source>
        <dbReference type="EMBL" id="MDA5111130.1"/>
    </source>
</evidence>
<dbReference type="AlphaFoldDB" id="A0A9X3TVI7"/>
<proteinExistence type="predicted"/>
<protein>
    <submittedName>
        <fullName evidence="1">Uncharacterized protein</fullName>
    </submittedName>
</protein>
<name>A0A9X3TVI7_9BACL</name>
<sequence>MLRILSKEEIKSLEMQGKIAFISLWDTIEKAKDYYDTLTHRYYAYQQDPTELTHAFSTPVKVYKLIE</sequence>
<dbReference type="EMBL" id="JAPYYP010000090">
    <property type="protein sequence ID" value="MDA5111130.1"/>
    <property type="molecule type" value="Genomic_DNA"/>
</dbReference>
<dbReference type="Proteomes" id="UP001151071">
    <property type="component" value="Unassembled WGS sequence"/>
</dbReference>
<organism evidence="1 2">
    <name type="scientific">Brevibacillus thermoruber</name>
    <dbReference type="NCBI Taxonomy" id="33942"/>
    <lineage>
        <taxon>Bacteria</taxon>
        <taxon>Bacillati</taxon>
        <taxon>Bacillota</taxon>
        <taxon>Bacilli</taxon>
        <taxon>Bacillales</taxon>
        <taxon>Paenibacillaceae</taxon>
        <taxon>Brevibacillus</taxon>
    </lineage>
</organism>